<keyword evidence="1" id="KW-0812">Transmembrane</keyword>
<proteinExistence type="predicted"/>
<gene>
    <name evidence="2" type="ORF">Q4535_16810</name>
</gene>
<comment type="caution">
    <text evidence="2">The sequence shown here is derived from an EMBL/GenBank/DDBJ whole genome shotgun (WGS) entry which is preliminary data.</text>
</comment>
<feature type="transmembrane region" description="Helical" evidence="1">
    <location>
        <begin position="6"/>
        <end position="28"/>
    </location>
</feature>
<evidence type="ECO:0000313" key="2">
    <source>
        <dbReference type="EMBL" id="MDO6673768.1"/>
    </source>
</evidence>
<evidence type="ECO:0000256" key="1">
    <source>
        <dbReference type="SAM" id="Phobius"/>
    </source>
</evidence>
<dbReference type="AlphaFoldDB" id="A0AAP4U1Q0"/>
<accession>A0AAP4U1Q0</accession>
<organism evidence="2 3">
    <name type="scientific">Cobetia amphilecti</name>
    <dbReference type="NCBI Taxonomy" id="1055104"/>
    <lineage>
        <taxon>Bacteria</taxon>
        <taxon>Pseudomonadati</taxon>
        <taxon>Pseudomonadota</taxon>
        <taxon>Gammaproteobacteria</taxon>
        <taxon>Oceanospirillales</taxon>
        <taxon>Halomonadaceae</taxon>
        <taxon>Cobetia</taxon>
    </lineage>
</organism>
<evidence type="ECO:0000313" key="3">
    <source>
        <dbReference type="Proteomes" id="UP001170481"/>
    </source>
</evidence>
<name>A0AAP4U1Q0_9GAMM</name>
<reference evidence="2" key="1">
    <citation type="submission" date="2023-07" db="EMBL/GenBank/DDBJ databases">
        <title>Genome content predicts the carbon catabolic preferences of heterotrophic bacteria.</title>
        <authorList>
            <person name="Gralka M."/>
        </authorList>
    </citation>
    <scope>NUCLEOTIDE SEQUENCE</scope>
    <source>
        <strain evidence="2">C2R13</strain>
    </source>
</reference>
<protein>
    <submittedName>
        <fullName evidence="2">Uncharacterized protein</fullName>
    </submittedName>
</protein>
<dbReference type="EMBL" id="JAUORK010000032">
    <property type="protein sequence ID" value="MDO6673768.1"/>
    <property type="molecule type" value="Genomic_DNA"/>
</dbReference>
<dbReference type="Proteomes" id="UP001170481">
    <property type="component" value="Unassembled WGS sequence"/>
</dbReference>
<keyword evidence="1" id="KW-0472">Membrane</keyword>
<keyword evidence="1" id="KW-1133">Transmembrane helix</keyword>
<sequence length="41" mass="4582">MSNIAIWMGLGLAVTFVLLATGVFDRLLTRIEQDDSARKMK</sequence>
<dbReference type="RefSeq" id="WP_267895301.1">
    <property type="nucleotide sequence ID" value="NZ_CAXNSG010000001.1"/>
</dbReference>